<dbReference type="AlphaFoldDB" id="A0A0C2VFJ4"/>
<feature type="domain" description="Phosphotyrosine protein phosphatase I" evidence="5">
    <location>
        <begin position="1"/>
        <end position="141"/>
    </location>
</feature>
<dbReference type="Proteomes" id="UP000031972">
    <property type="component" value="Unassembled WGS sequence"/>
</dbReference>
<dbReference type="RefSeq" id="WP_041061745.1">
    <property type="nucleotide sequence ID" value="NZ_JXRR01000022.1"/>
</dbReference>
<dbReference type="Gene3D" id="3.40.50.2300">
    <property type="match status" value="1"/>
</dbReference>
<evidence type="ECO:0000256" key="4">
    <source>
        <dbReference type="PIRSR" id="PIRSR617867-1"/>
    </source>
</evidence>
<accession>A0A0C2VFJ4</accession>
<dbReference type="InterPro" id="IPR050438">
    <property type="entry name" value="LMW_PTPase"/>
</dbReference>
<keyword evidence="3" id="KW-0904">Protein phosphatase</keyword>
<dbReference type="PANTHER" id="PTHR11717:SF31">
    <property type="entry name" value="LOW MOLECULAR WEIGHT PROTEIN-TYROSINE-PHOSPHATASE ETP-RELATED"/>
    <property type="match status" value="1"/>
</dbReference>
<dbReference type="InterPro" id="IPR036196">
    <property type="entry name" value="Ptyr_pPase_sf"/>
</dbReference>
<dbReference type="SMART" id="SM00226">
    <property type="entry name" value="LMWPc"/>
    <property type="match status" value="1"/>
</dbReference>
<reference evidence="6 7" key="1">
    <citation type="submission" date="2015-01" db="EMBL/GenBank/DDBJ databases">
        <title>Jeotgalibacillus campisalis genome sequencing.</title>
        <authorList>
            <person name="Goh K.M."/>
            <person name="Chan K.-G."/>
            <person name="Yaakop A.S."/>
            <person name="Ee R."/>
            <person name="Gan H.M."/>
            <person name="Chan C.S."/>
        </authorList>
    </citation>
    <scope>NUCLEOTIDE SEQUENCE [LARGE SCALE GENOMIC DNA]</scope>
    <source>
        <strain evidence="6 7">SF-57</strain>
    </source>
</reference>
<evidence type="ECO:0000313" key="6">
    <source>
        <dbReference type="EMBL" id="KIL43306.1"/>
    </source>
</evidence>
<dbReference type="PANTHER" id="PTHR11717">
    <property type="entry name" value="LOW MOLECULAR WEIGHT PROTEIN TYROSINE PHOSPHATASE"/>
    <property type="match status" value="1"/>
</dbReference>
<dbReference type="PRINTS" id="PR00719">
    <property type="entry name" value="LMWPTPASE"/>
</dbReference>
<feature type="active site" description="Nucleophile" evidence="4">
    <location>
        <position position="7"/>
    </location>
</feature>
<evidence type="ECO:0000256" key="2">
    <source>
        <dbReference type="ARBA" id="ARBA00022801"/>
    </source>
</evidence>
<gene>
    <name evidence="6" type="ORF">KR50_37090</name>
</gene>
<comment type="similarity">
    <text evidence="1">Belongs to the low molecular weight phosphotyrosine protein phosphatase family.</text>
</comment>
<comment type="caution">
    <text evidence="6">The sequence shown here is derived from an EMBL/GenBank/DDBJ whole genome shotgun (WGS) entry which is preliminary data.</text>
</comment>
<dbReference type="OrthoDB" id="9784339at2"/>
<evidence type="ECO:0000256" key="3">
    <source>
        <dbReference type="ARBA" id="ARBA00022912"/>
    </source>
</evidence>
<proteinExistence type="inferred from homology"/>
<feature type="active site" description="Proton donor" evidence="4">
    <location>
        <position position="115"/>
    </location>
</feature>
<evidence type="ECO:0000259" key="5">
    <source>
        <dbReference type="SMART" id="SM00226"/>
    </source>
</evidence>
<keyword evidence="7" id="KW-1185">Reference proteome</keyword>
<sequence>MNILFVCTGNTCRSPMAEAILKHKKLDFIDVRSAGLFAMEGGQVSQQTQDVLDENGIVHNHVSHTVSQADVHWADYVFAMTSAHKGMLVDQFPFAMDRIFTLKEFAGGRGLDVSDPFGGTLEMYRTTYEELNRLLSGLIDKIVKQTHGY</sequence>
<dbReference type="EC" id="3.1.3.48" evidence="6"/>
<dbReference type="GO" id="GO:0004725">
    <property type="term" value="F:protein tyrosine phosphatase activity"/>
    <property type="evidence" value="ECO:0007669"/>
    <property type="project" value="UniProtKB-EC"/>
</dbReference>
<dbReference type="Pfam" id="PF01451">
    <property type="entry name" value="LMWPc"/>
    <property type="match status" value="1"/>
</dbReference>
<evidence type="ECO:0000256" key="1">
    <source>
        <dbReference type="ARBA" id="ARBA00011063"/>
    </source>
</evidence>
<dbReference type="EMBL" id="JXRR01000022">
    <property type="protein sequence ID" value="KIL43306.1"/>
    <property type="molecule type" value="Genomic_DNA"/>
</dbReference>
<evidence type="ECO:0000313" key="7">
    <source>
        <dbReference type="Proteomes" id="UP000031972"/>
    </source>
</evidence>
<organism evidence="6 7">
    <name type="scientific">Jeotgalibacillus campisalis</name>
    <dbReference type="NCBI Taxonomy" id="220754"/>
    <lineage>
        <taxon>Bacteria</taxon>
        <taxon>Bacillati</taxon>
        <taxon>Bacillota</taxon>
        <taxon>Bacilli</taxon>
        <taxon>Bacillales</taxon>
        <taxon>Caryophanaceae</taxon>
        <taxon>Jeotgalibacillus</taxon>
    </lineage>
</organism>
<dbReference type="PATRIC" id="fig|220754.4.peg.3720"/>
<dbReference type="InterPro" id="IPR023485">
    <property type="entry name" value="Ptyr_pPase"/>
</dbReference>
<name>A0A0C2VFJ4_9BACL</name>
<feature type="active site" description="Nucleophile" evidence="4">
    <location>
        <position position="13"/>
    </location>
</feature>
<dbReference type="SUPFAM" id="SSF52788">
    <property type="entry name" value="Phosphotyrosine protein phosphatases I"/>
    <property type="match status" value="1"/>
</dbReference>
<dbReference type="InterPro" id="IPR017867">
    <property type="entry name" value="Tyr_phospatase_low_mol_wt"/>
</dbReference>
<dbReference type="CDD" id="cd16344">
    <property type="entry name" value="LMWPAP"/>
    <property type="match status" value="1"/>
</dbReference>
<protein>
    <submittedName>
        <fullName evidence="6">Protein-tyrosine-phosphatase</fullName>
        <ecNumber evidence="6">3.1.3.48</ecNumber>
    </submittedName>
</protein>
<keyword evidence="2 6" id="KW-0378">Hydrolase</keyword>